<comment type="similarity">
    <text evidence="1">Belongs to the bacterial solute-binding protein ModA family.</text>
</comment>
<proteinExistence type="inferred from homology"/>
<dbReference type="NCBIfam" id="TIGR01256">
    <property type="entry name" value="modA"/>
    <property type="match status" value="1"/>
</dbReference>
<evidence type="ECO:0000313" key="6">
    <source>
        <dbReference type="EMBL" id="TSE29625.1"/>
    </source>
</evidence>
<dbReference type="SUPFAM" id="SSF53850">
    <property type="entry name" value="Periplasmic binding protein-like II"/>
    <property type="match status" value="1"/>
</dbReference>
<reference evidence="6 7" key="1">
    <citation type="submission" date="2019-07" db="EMBL/GenBank/DDBJ databases">
        <title>Tepidimonas thermarum AA-1 draft genome.</title>
        <authorList>
            <person name="Da Costa M.S."/>
            <person name="Froufe H.J.C."/>
            <person name="Egas C."/>
            <person name="Albuquerque L."/>
        </authorList>
    </citation>
    <scope>NUCLEOTIDE SEQUENCE [LARGE SCALE GENOMIC DNA]</scope>
    <source>
        <strain evidence="6 7">AA-1</strain>
    </source>
</reference>
<feature type="binding site" evidence="4">
    <location>
        <position position="76"/>
    </location>
    <ligand>
        <name>molybdate</name>
        <dbReference type="ChEBI" id="CHEBI:36264"/>
    </ligand>
</feature>
<keyword evidence="4" id="KW-0500">Molybdenum</keyword>
<feature type="binding site" evidence="4">
    <location>
        <position position="189"/>
    </location>
    <ligand>
        <name>molybdate</name>
        <dbReference type="ChEBI" id="CHEBI:36264"/>
    </ligand>
</feature>
<evidence type="ECO:0000256" key="5">
    <source>
        <dbReference type="SAM" id="SignalP"/>
    </source>
</evidence>
<gene>
    <name evidence="6" type="primary">modA</name>
    <name evidence="6" type="ORF">Tther_01361</name>
</gene>
<evidence type="ECO:0000256" key="2">
    <source>
        <dbReference type="ARBA" id="ARBA00022723"/>
    </source>
</evidence>
<dbReference type="RefSeq" id="WP_143902238.1">
    <property type="nucleotide sequence ID" value="NZ_VJOL01000022.1"/>
</dbReference>
<dbReference type="InterPro" id="IPR044084">
    <property type="entry name" value="AvModA-like_subst-bd"/>
</dbReference>
<dbReference type="InterPro" id="IPR050682">
    <property type="entry name" value="ModA/WtpA"/>
</dbReference>
<comment type="caution">
    <text evidence="6">The sequence shown here is derived from an EMBL/GenBank/DDBJ whole genome shotgun (WGS) entry which is preliminary data.</text>
</comment>
<dbReference type="InterPro" id="IPR005950">
    <property type="entry name" value="ModA"/>
</dbReference>
<keyword evidence="3 5" id="KW-0732">Signal</keyword>
<feature type="signal peptide" evidence="5">
    <location>
        <begin position="1"/>
        <end position="34"/>
    </location>
</feature>
<dbReference type="PANTHER" id="PTHR30632">
    <property type="entry name" value="MOLYBDATE-BINDING PERIPLASMIC PROTEIN"/>
    <property type="match status" value="1"/>
</dbReference>
<dbReference type="OrthoDB" id="9785015at2"/>
<evidence type="ECO:0000313" key="7">
    <source>
        <dbReference type="Proteomes" id="UP000318542"/>
    </source>
</evidence>
<protein>
    <submittedName>
        <fullName evidence="6">Molybdate-binding periplasmic protein</fullName>
    </submittedName>
</protein>
<name>A0A554X1C8_9BURK</name>
<keyword evidence="7" id="KW-1185">Reference proteome</keyword>
<dbReference type="Proteomes" id="UP000318542">
    <property type="component" value="Unassembled WGS sequence"/>
</dbReference>
<dbReference type="PIRSF" id="PIRSF004846">
    <property type="entry name" value="ModA"/>
    <property type="match status" value="1"/>
</dbReference>
<sequence length="273" mass="29528">MLEHPSPTPAHTRRRWLLAALALSAIGWQSHALAQAPAGNPPTVAAASDLKFAIEEVARLFEQRTGQRLRLVFGSSGNFYSQILQGAPFHLFMSADEGFVFKLADAGKTLDRGRLYAYGRIGILVPKGSPLKADGALRDLAAALQDGRLRKFAIASPDHAPYGMRAKEALQHAGLWEKIEPRLVYGENIAQTAQFATSGSTEGGIIALSLAQAPQVAALGTFALIPASWHQPLAQRMVLLKDAPPAARQFYDFLSTPEAQAIMVRYGFAMPKE</sequence>
<dbReference type="CDD" id="cd13539">
    <property type="entry name" value="PBP2_AvModA"/>
    <property type="match status" value="1"/>
</dbReference>
<dbReference type="Pfam" id="PF13531">
    <property type="entry name" value="SBP_bac_11"/>
    <property type="match status" value="1"/>
</dbReference>
<evidence type="ECO:0000256" key="1">
    <source>
        <dbReference type="ARBA" id="ARBA00009175"/>
    </source>
</evidence>
<dbReference type="GO" id="GO:0046872">
    <property type="term" value="F:metal ion binding"/>
    <property type="evidence" value="ECO:0007669"/>
    <property type="project" value="UniProtKB-KW"/>
</dbReference>
<dbReference type="PANTHER" id="PTHR30632:SF14">
    <property type="entry name" value="TUNGSTATE_MOLYBDATE_CHROMATE-BINDING PROTEIN MODA"/>
    <property type="match status" value="1"/>
</dbReference>
<dbReference type="EMBL" id="VJOL01000022">
    <property type="protein sequence ID" value="TSE29625.1"/>
    <property type="molecule type" value="Genomic_DNA"/>
</dbReference>
<dbReference type="GO" id="GO:0030973">
    <property type="term" value="F:molybdate ion binding"/>
    <property type="evidence" value="ECO:0007669"/>
    <property type="project" value="InterPro"/>
</dbReference>
<organism evidence="6 7">
    <name type="scientific">Tepidimonas thermarum</name>
    <dbReference type="NCBI Taxonomy" id="335431"/>
    <lineage>
        <taxon>Bacteria</taxon>
        <taxon>Pseudomonadati</taxon>
        <taxon>Pseudomonadota</taxon>
        <taxon>Betaproteobacteria</taxon>
        <taxon>Burkholderiales</taxon>
        <taxon>Tepidimonas</taxon>
    </lineage>
</organism>
<dbReference type="Gene3D" id="3.40.190.10">
    <property type="entry name" value="Periplasmic binding protein-like II"/>
    <property type="match status" value="2"/>
</dbReference>
<dbReference type="GO" id="GO:0015689">
    <property type="term" value="P:molybdate ion transport"/>
    <property type="evidence" value="ECO:0007669"/>
    <property type="project" value="InterPro"/>
</dbReference>
<dbReference type="AlphaFoldDB" id="A0A554X1C8"/>
<keyword evidence="2 4" id="KW-0479">Metal-binding</keyword>
<accession>A0A554X1C8</accession>
<evidence type="ECO:0000256" key="4">
    <source>
        <dbReference type="PIRSR" id="PIRSR004846-1"/>
    </source>
</evidence>
<feature type="chain" id="PRO_5021876830" evidence="5">
    <location>
        <begin position="35"/>
        <end position="273"/>
    </location>
</feature>
<evidence type="ECO:0000256" key="3">
    <source>
        <dbReference type="ARBA" id="ARBA00022729"/>
    </source>
</evidence>